<evidence type="ECO:0000313" key="1">
    <source>
        <dbReference type="EMBL" id="MQM02993.1"/>
    </source>
</evidence>
<dbReference type="EMBL" id="NMUH01002957">
    <property type="protein sequence ID" value="MQM02993.1"/>
    <property type="molecule type" value="Genomic_DNA"/>
</dbReference>
<comment type="caution">
    <text evidence="1">The sequence shown here is derived from an EMBL/GenBank/DDBJ whole genome shotgun (WGS) entry which is preliminary data.</text>
</comment>
<proteinExistence type="predicted"/>
<feature type="non-terminal residue" evidence="1">
    <location>
        <position position="205"/>
    </location>
</feature>
<reference evidence="1" key="1">
    <citation type="submission" date="2017-07" db="EMBL/GenBank/DDBJ databases">
        <title>Taro Niue Genome Assembly and Annotation.</title>
        <authorList>
            <person name="Atibalentja N."/>
            <person name="Keating K."/>
            <person name="Fields C.J."/>
        </authorList>
    </citation>
    <scope>NUCLEOTIDE SEQUENCE</scope>
    <source>
        <strain evidence="1">Niue_2</strain>
        <tissue evidence="1">Leaf</tissue>
    </source>
</reference>
<accession>A0A843VVF3</accession>
<protein>
    <submittedName>
        <fullName evidence="1">Uncharacterized protein</fullName>
    </submittedName>
</protein>
<keyword evidence="2" id="KW-1185">Reference proteome</keyword>
<dbReference type="Proteomes" id="UP000652761">
    <property type="component" value="Unassembled WGS sequence"/>
</dbReference>
<organism evidence="1 2">
    <name type="scientific">Colocasia esculenta</name>
    <name type="common">Wild taro</name>
    <name type="synonym">Arum esculentum</name>
    <dbReference type="NCBI Taxonomy" id="4460"/>
    <lineage>
        <taxon>Eukaryota</taxon>
        <taxon>Viridiplantae</taxon>
        <taxon>Streptophyta</taxon>
        <taxon>Embryophyta</taxon>
        <taxon>Tracheophyta</taxon>
        <taxon>Spermatophyta</taxon>
        <taxon>Magnoliopsida</taxon>
        <taxon>Liliopsida</taxon>
        <taxon>Araceae</taxon>
        <taxon>Aroideae</taxon>
        <taxon>Colocasieae</taxon>
        <taxon>Colocasia</taxon>
    </lineage>
</organism>
<evidence type="ECO:0000313" key="2">
    <source>
        <dbReference type="Proteomes" id="UP000652761"/>
    </source>
</evidence>
<gene>
    <name evidence="1" type="ORF">Taro_035762</name>
</gene>
<name>A0A843VVF3_COLES</name>
<sequence length="205" mass="23163">MDLADLEKHGMISMIEALQRMKWTEVCTVSEPSYPHLAKAFYTCLHSKEDGSLTSLVKGKPIRITHDLLERLFGVSKVYTNLSQWCRHSPHVDTSSSFQETCSHVWDSVSTLPGGLHKFVSVVSTQSTCVLTWSACVLTQSACVLTQSTVVSTHSMFRSTLVLSSRKHVLMFGPVCRHTPWWCRHSPAETQKREFFWTRGCLGIE</sequence>
<dbReference type="AlphaFoldDB" id="A0A843VVF3"/>